<evidence type="ECO:0000313" key="3">
    <source>
        <dbReference type="Proteomes" id="UP000054047"/>
    </source>
</evidence>
<evidence type="ECO:0008006" key="4">
    <source>
        <dbReference type="Google" id="ProtNLM"/>
    </source>
</evidence>
<dbReference type="AlphaFoldDB" id="A0A0C2DH57"/>
<keyword evidence="3" id="KW-1185">Reference proteome</keyword>
<dbReference type="OrthoDB" id="5859709at2759"/>
<organism evidence="2 3">
    <name type="scientific">Ancylostoma duodenale</name>
    <dbReference type="NCBI Taxonomy" id="51022"/>
    <lineage>
        <taxon>Eukaryota</taxon>
        <taxon>Metazoa</taxon>
        <taxon>Ecdysozoa</taxon>
        <taxon>Nematoda</taxon>
        <taxon>Chromadorea</taxon>
        <taxon>Rhabditida</taxon>
        <taxon>Rhabditina</taxon>
        <taxon>Rhabditomorpha</taxon>
        <taxon>Strongyloidea</taxon>
        <taxon>Ancylostomatidae</taxon>
        <taxon>Ancylostomatinae</taxon>
        <taxon>Ancylostoma</taxon>
    </lineage>
</organism>
<evidence type="ECO:0000256" key="1">
    <source>
        <dbReference type="SAM" id="Phobius"/>
    </source>
</evidence>
<gene>
    <name evidence="2" type="ORF">ANCDUO_07929</name>
</gene>
<feature type="transmembrane region" description="Helical" evidence="1">
    <location>
        <begin position="45"/>
        <end position="63"/>
    </location>
</feature>
<sequence length="142" mass="15854">MKNDYSPIFTVIQILTSPPILLCDEPTSGLDSFLALQVIHVRYCFFYYCTTQVIAALTGVFYLNDSYTQEKVANINGSLFQMVVNMAFMFQFAVVNVCNVSSASFVPANVNSPTLSALLLGNPHVLPRVRIRAVQRRLVLHC</sequence>
<evidence type="ECO:0000313" key="2">
    <source>
        <dbReference type="EMBL" id="KIH61792.1"/>
    </source>
</evidence>
<protein>
    <recommendedName>
        <fullName evidence="4">ABC-2 type transporter domain-containing protein</fullName>
    </recommendedName>
</protein>
<keyword evidence="1" id="KW-0812">Transmembrane</keyword>
<dbReference type="Proteomes" id="UP000054047">
    <property type="component" value="Unassembled WGS sequence"/>
</dbReference>
<feature type="transmembrane region" description="Helical" evidence="1">
    <location>
        <begin position="75"/>
        <end position="94"/>
    </location>
</feature>
<dbReference type="EMBL" id="KN729820">
    <property type="protein sequence ID" value="KIH61792.1"/>
    <property type="molecule type" value="Genomic_DNA"/>
</dbReference>
<name>A0A0C2DH57_9BILA</name>
<proteinExistence type="predicted"/>
<reference evidence="2 3" key="1">
    <citation type="submission" date="2013-12" db="EMBL/GenBank/DDBJ databases">
        <title>Draft genome of the parsitic nematode Ancylostoma duodenale.</title>
        <authorList>
            <person name="Mitreva M."/>
        </authorList>
    </citation>
    <scope>NUCLEOTIDE SEQUENCE [LARGE SCALE GENOMIC DNA]</scope>
    <source>
        <strain evidence="2 3">Zhejiang</strain>
    </source>
</reference>
<accession>A0A0C2DH57</accession>
<keyword evidence="1" id="KW-1133">Transmembrane helix</keyword>
<keyword evidence="1" id="KW-0472">Membrane</keyword>